<gene>
    <name evidence="2" type="ORF">KAJ83_03700</name>
</gene>
<dbReference type="InterPro" id="IPR002376">
    <property type="entry name" value="Formyl_transf_N"/>
</dbReference>
<dbReference type="InterPro" id="IPR001555">
    <property type="entry name" value="GART_AS"/>
</dbReference>
<reference evidence="2" key="1">
    <citation type="submission" date="2021-04" db="EMBL/GenBank/DDBJ databases">
        <authorList>
            <person name="Zhang D.-C."/>
        </authorList>
    </citation>
    <scope>NUCLEOTIDE SEQUENCE</scope>
    <source>
        <strain evidence="2">CGMCC 1.15697</strain>
    </source>
</reference>
<organism evidence="2 3">
    <name type="scientific">Marivibrio halodurans</name>
    <dbReference type="NCBI Taxonomy" id="2039722"/>
    <lineage>
        <taxon>Bacteria</taxon>
        <taxon>Pseudomonadati</taxon>
        <taxon>Pseudomonadota</taxon>
        <taxon>Alphaproteobacteria</taxon>
        <taxon>Rhodospirillales</taxon>
        <taxon>Rhodospirillaceae</taxon>
        <taxon>Marivibrio</taxon>
    </lineage>
</organism>
<dbReference type="InterPro" id="IPR036477">
    <property type="entry name" value="Formyl_transf_N_sf"/>
</dbReference>
<protein>
    <recommendedName>
        <fullName evidence="1">Formyl transferase N-terminal domain-containing protein</fullName>
    </recommendedName>
</protein>
<sequence length="222" mass="23949">MNGRAGRILLLMKEPEANFFSEILLRANRHLAAEHTDNIGRLRAAVARPAGGPTRLIAFSTQIIAPPDVLRAIAYNAYNFHPGPPNYPGSKPSAFAVLGGASQFGVTLHRMADRVDSGPIVTTRLFPVTPDAHARDLATEAYGTMARLALELAAELAAVDRPLPESGARWAGPTRRMAEYEALRRIPPGLDQEETARRFRACEGIYSIVPSVPSPADDMDGG</sequence>
<evidence type="ECO:0000313" key="2">
    <source>
        <dbReference type="EMBL" id="MBP5856099.1"/>
    </source>
</evidence>
<proteinExistence type="predicted"/>
<dbReference type="RefSeq" id="WP_210680645.1">
    <property type="nucleotide sequence ID" value="NZ_JAGMWN010000001.1"/>
</dbReference>
<evidence type="ECO:0000259" key="1">
    <source>
        <dbReference type="Pfam" id="PF00551"/>
    </source>
</evidence>
<comment type="caution">
    <text evidence="2">The sequence shown here is derived from an EMBL/GenBank/DDBJ whole genome shotgun (WGS) entry which is preliminary data.</text>
</comment>
<dbReference type="PROSITE" id="PS00373">
    <property type="entry name" value="GART"/>
    <property type="match status" value="1"/>
</dbReference>
<name>A0A8J7V2T4_9PROT</name>
<dbReference type="EMBL" id="JAGMWN010000001">
    <property type="protein sequence ID" value="MBP5856099.1"/>
    <property type="molecule type" value="Genomic_DNA"/>
</dbReference>
<keyword evidence="3" id="KW-1185">Reference proteome</keyword>
<dbReference type="Gene3D" id="3.40.50.12230">
    <property type="match status" value="1"/>
</dbReference>
<dbReference type="Proteomes" id="UP000672602">
    <property type="component" value="Unassembled WGS sequence"/>
</dbReference>
<dbReference type="SUPFAM" id="SSF53328">
    <property type="entry name" value="Formyltransferase"/>
    <property type="match status" value="1"/>
</dbReference>
<accession>A0A8J7V2T4</accession>
<dbReference type="Pfam" id="PF00551">
    <property type="entry name" value="Formyl_trans_N"/>
    <property type="match status" value="1"/>
</dbReference>
<feature type="domain" description="Formyl transferase N-terminal" evidence="1">
    <location>
        <begin position="59"/>
        <end position="138"/>
    </location>
</feature>
<evidence type="ECO:0000313" key="3">
    <source>
        <dbReference type="Proteomes" id="UP000672602"/>
    </source>
</evidence>
<dbReference type="AlphaFoldDB" id="A0A8J7V2T4"/>